<dbReference type="OrthoDB" id="5186897at2"/>
<evidence type="ECO:0000313" key="3">
    <source>
        <dbReference type="Proteomes" id="UP000244248"/>
    </source>
</evidence>
<proteinExistence type="predicted"/>
<comment type="caution">
    <text evidence="2">The sequence shown here is derived from an EMBL/GenBank/DDBJ whole genome shotgun (WGS) entry which is preliminary data.</text>
</comment>
<evidence type="ECO:0008006" key="4">
    <source>
        <dbReference type="Google" id="ProtNLM"/>
    </source>
</evidence>
<evidence type="ECO:0000313" key="2">
    <source>
        <dbReference type="EMBL" id="PTU29134.1"/>
    </source>
</evidence>
<evidence type="ECO:0000256" key="1">
    <source>
        <dbReference type="SAM" id="MobiDB-lite"/>
    </source>
</evidence>
<dbReference type="Proteomes" id="UP000244248">
    <property type="component" value="Unassembled WGS sequence"/>
</dbReference>
<dbReference type="RefSeq" id="WP_146166014.1">
    <property type="nucleotide sequence ID" value="NZ_QANS01000008.1"/>
</dbReference>
<feature type="region of interest" description="Disordered" evidence="1">
    <location>
        <begin position="143"/>
        <end position="177"/>
    </location>
</feature>
<reference evidence="2 3" key="1">
    <citation type="submission" date="2018-04" db="EMBL/GenBank/DDBJ databases">
        <title>Novel species isolated from glacier.</title>
        <authorList>
            <person name="Liu Q."/>
            <person name="Xin Y.-H."/>
        </authorList>
    </citation>
    <scope>NUCLEOTIDE SEQUENCE [LARGE SCALE GENOMIC DNA]</scope>
    <source>
        <strain evidence="2 3">GT1R17</strain>
    </source>
</reference>
<organism evidence="2 3">
    <name type="scientific">Stenotrophobium rhamnosiphilum</name>
    <dbReference type="NCBI Taxonomy" id="2029166"/>
    <lineage>
        <taxon>Bacteria</taxon>
        <taxon>Pseudomonadati</taxon>
        <taxon>Pseudomonadota</taxon>
        <taxon>Gammaproteobacteria</taxon>
        <taxon>Nevskiales</taxon>
        <taxon>Nevskiaceae</taxon>
        <taxon>Stenotrophobium</taxon>
    </lineage>
</organism>
<dbReference type="AlphaFoldDB" id="A0A2T5MBL5"/>
<dbReference type="Pfam" id="PF17278">
    <property type="entry name" value="DUF5343"/>
    <property type="match status" value="1"/>
</dbReference>
<sequence length="210" mass="22777">MPSALPYVPNYGKIKVLFEKIASAKVPDSFTQAYLAETLGLKSGGDRPLIPLLKALGLVDQSGKPTADYALLKNSQRAGQTLALGIGRAFAPLFAANESAHKATGDELKGLIAQVAGSDEEVTRRTAGTFRTLVEVAGVNSFDDAKPEHKDHEEIVGDKSGEREKIDSQKNDKRSGIRPEFHYNIQVHLPSNATEETYLNIFNALRKSLS</sequence>
<protein>
    <recommendedName>
        <fullName evidence="4">DUF5343 domain-containing protein</fullName>
    </recommendedName>
</protein>
<dbReference type="EMBL" id="QANS01000008">
    <property type="protein sequence ID" value="PTU29134.1"/>
    <property type="molecule type" value="Genomic_DNA"/>
</dbReference>
<name>A0A2T5MBL5_9GAMM</name>
<accession>A0A2T5MBL5</accession>
<gene>
    <name evidence="2" type="ORF">CJD38_17450</name>
</gene>
<keyword evidence="3" id="KW-1185">Reference proteome</keyword>
<dbReference type="InterPro" id="IPR035235">
    <property type="entry name" value="DUF5343"/>
</dbReference>